<evidence type="ECO:0000256" key="8">
    <source>
        <dbReference type="ARBA" id="ARBA00023033"/>
    </source>
</evidence>
<comment type="similarity">
    <text evidence="3 10">Belongs to the cytochrome P450 family.</text>
</comment>
<evidence type="ECO:0000256" key="7">
    <source>
        <dbReference type="ARBA" id="ARBA00023004"/>
    </source>
</evidence>
<dbReference type="InterPro" id="IPR036259">
    <property type="entry name" value="MFS_trans_sf"/>
</dbReference>
<organism evidence="12 13">
    <name type="scientific">Malassezia yamatoensis</name>
    <dbReference type="NCBI Taxonomy" id="253288"/>
    <lineage>
        <taxon>Eukaryota</taxon>
        <taxon>Fungi</taxon>
        <taxon>Dikarya</taxon>
        <taxon>Basidiomycota</taxon>
        <taxon>Ustilaginomycotina</taxon>
        <taxon>Malasseziomycetes</taxon>
        <taxon>Malasseziales</taxon>
        <taxon>Malasseziaceae</taxon>
        <taxon>Malassezia</taxon>
    </lineage>
</organism>
<evidence type="ECO:0000256" key="11">
    <source>
        <dbReference type="SAM" id="MobiDB-lite"/>
    </source>
</evidence>
<dbReference type="PRINTS" id="PR00385">
    <property type="entry name" value="P450"/>
</dbReference>
<keyword evidence="5 9" id="KW-0479">Metal-binding</keyword>
<feature type="binding site" description="axial binding residue" evidence="9">
    <location>
        <position position="406"/>
    </location>
    <ligand>
        <name>heme</name>
        <dbReference type="ChEBI" id="CHEBI:30413"/>
    </ligand>
    <ligandPart>
        <name>Fe</name>
        <dbReference type="ChEBI" id="CHEBI:18248"/>
    </ligandPart>
</feature>
<evidence type="ECO:0000256" key="2">
    <source>
        <dbReference type="ARBA" id="ARBA00005179"/>
    </source>
</evidence>
<dbReference type="InterPro" id="IPR002401">
    <property type="entry name" value="Cyt_P450_E_grp-I"/>
</dbReference>
<dbReference type="Gene3D" id="1.20.1720.10">
    <property type="entry name" value="Multidrug resistance protein D"/>
    <property type="match status" value="1"/>
</dbReference>
<dbReference type="PRINTS" id="PR00463">
    <property type="entry name" value="EP450I"/>
</dbReference>
<dbReference type="Proteomes" id="UP001219567">
    <property type="component" value="Chromosome 3"/>
</dbReference>
<reference evidence="12 13" key="1">
    <citation type="submission" date="2023-03" db="EMBL/GenBank/DDBJ databases">
        <title>Mating type loci evolution in Malassezia.</title>
        <authorList>
            <person name="Coelho M.A."/>
        </authorList>
    </citation>
    <scope>NUCLEOTIDE SEQUENCE [LARGE SCALE GENOMIC DNA]</scope>
    <source>
        <strain evidence="12 13">CBS 9725</strain>
    </source>
</reference>
<evidence type="ECO:0000256" key="10">
    <source>
        <dbReference type="RuleBase" id="RU000461"/>
    </source>
</evidence>
<dbReference type="PROSITE" id="PS00086">
    <property type="entry name" value="CYTOCHROME_P450"/>
    <property type="match status" value="1"/>
</dbReference>
<evidence type="ECO:0000256" key="3">
    <source>
        <dbReference type="ARBA" id="ARBA00010617"/>
    </source>
</evidence>
<evidence type="ECO:0000256" key="4">
    <source>
        <dbReference type="ARBA" id="ARBA00022617"/>
    </source>
</evidence>
<evidence type="ECO:0000256" key="6">
    <source>
        <dbReference type="ARBA" id="ARBA00023002"/>
    </source>
</evidence>
<protein>
    <submittedName>
        <fullName evidence="12">3-hydroxyphenylacetate 6-hydroxylase</fullName>
        <ecNumber evidence="12">1.14.13.63</ecNumber>
    </submittedName>
</protein>
<keyword evidence="4 9" id="KW-0349">Heme</keyword>
<keyword evidence="6 10" id="KW-0560">Oxidoreductase</keyword>
<dbReference type="SUPFAM" id="SSF48264">
    <property type="entry name" value="Cytochrome P450"/>
    <property type="match status" value="1"/>
</dbReference>
<accession>A0AAJ5YV62</accession>
<dbReference type="GO" id="GO:0020037">
    <property type="term" value="F:heme binding"/>
    <property type="evidence" value="ECO:0007669"/>
    <property type="project" value="InterPro"/>
</dbReference>
<dbReference type="GO" id="GO:0047094">
    <property type="term" value="F:3-hydroxyphenylacetate 6-hydroxylase activity"/>
    <property type="evidence" value="ECO:0007669"/>
    <property type="project" value="UniProtKB-EC"/>
</dbReference>
<dbReference type="Pfam" id="PF00067">
    <property type="entry name" value="p450"/>
    <property type="match status" value="1"/>
</dbReference>
<dbReference type="PANTHER" id="PTHR46300">
    <property type="entry name" value="P450, PUTATIVE (EUROFUNG)-RELATED-RELATED"/>
    <property type="match status" value="1"/>
</dbReference>
<dbReference type="EC" id="1.14.13.63" evidence="12"/>
<keyword evidence="13" id="KW-1185">Reference proteome</keyword>
<dbReference type="InterPro" id="IPR017972">
    <property type="entry name" value="Cyt_P450_CS"/>
</dbReference>
<evidence type="ECO:0000256" key="1">
    <source>
        <dbReference type="ARBA" id="ARBA00001971"/>
    </source>
</evidence>
<dbReference type="InterPro" id="IPR036396">
    <property type="entry name" value="Cyt_P450_sf"/>
</dbReference>
<dbReference type="PANTHER" id="PTHR46300:SF9">
    <property type="entry name" value="P450, PUTATIVE-RELATED"/>
    <property type="match status" value="1"/>
</dbReference>
<evidence type="ECO:0000256" key="5">
    <source>
        <dbReference type="ARBA" id="ARBA00022723"/>
    </source>
</evidence>
<evidence type="ECO:0000313" key="12">
    <source>
        <dbReference type="EMBL" id="WFD00011.1"/>
    </source>
</evidence>
<keyword evidence="7 9" id="KW-0408">Iron</keyword>
<dbReference type="InterPro" id="IPR001128">
    <property type="entry name" value="Cyt_P450"/>
</dbReference>
<proteinExistence type="inferred from homology"/>
<dbReference type="Gene3D" id="1.10.630.10">
    <property type="entry name" value="Cytochrome P450"/>
    <property type="match status" value="1"/>
</dbReference>
<comment type="pathway">
    <text evidence="2">Secondary metabolite biosynthesis.</text>
</comment>
<dbReference type="SUPFAM" id="SSF103473">
    <property type="entry name" value="MFS general substrate transporter"/>
    <property type="match status" value="1"/>
</dbReference>
<name>A0AAJ5YV62_9BASI</name>
<gene>
    <name evidence="12" type="ORF">MYAM1_002757</name>
</gene>
<comment type="cofactor">
    <cofactor evidence="1 9">
        <name>heme</name>
        <dbReference type="ChEBI" id="CHEBI:30413"/>
    </cofactor>
</comment>
<dbReference type="EMBL" id="CP119945">
    <property type="protein sequence ID" value="WFD00011.1"/>
    <property type="molecule type" value="Genomic_DNA"/>
</dbReference>
<dbReference type="GO" id="GO:0005506">
    <property type="term" value="F:iron ion binding"/>
    <property type="evidence" value="ECO:0007669"/>
    <property type="project" value="InterPro"/>
</dbReference>
<dbReference type="AlphaFoldDB" id="A0AAJ5YV62"/>
<evidence type="ECO:0000256" key="9">
    <source>
        <dbReference type="PIRSR" id="PIRSR602401-1"/>
    </source>
</evidence>
<dbReference type="InterPro" id="IPR050364">
    <property type="entry name" value="Cytochrome_P450_fung"/>
</dbReference>
<keyword evidence="8 10" id="KW-0503">Monooxygenase</keyword>
<feature type="region of interest" description="Disordered" evidence="11">
    <location>
        <begin position="72"/>
        <end position="95"/>
    </location>
</feature>
<sequence>MPAPMPSIPIVGSLFSLGAKPWETFRQVSKKSKIGLFKVRIGSQYIVVVNDMVSASQLFIRNGIQSASRPVTLSIQQTSSGSTPPPLGSSPWNDATRSKRTMVTSMLAKSNVQQYDQLIHNEVVRTMEEIQRLGAEGCFDPYDVLKRFSLNMSVGLTWGITLDPVKDQEWIEEILDVEGAIEHSRYPIDVKEMFPFASFWLRLLPSYRRTQKDLQAWSRRREVYLNMLASRLDSAQCEGTAMPSVLMHLIQGTERFELRELDQNSVLVSLLSAGLDAITWSVYWLLLFLAQHPELQDEMAEAIRDNEYNPMEPHQQNPPRLIDSVVKESLRYFSVNRLSLPRASHQPIRIGSSYIPKDTLLILNVWALNRDPSVWERAEDFDPYRFLHKDTGSQAHFAFGLGRRNCPGQHVAQNQLCALVSAIVSKYRISEQSPGVMLDPVENVVDAWALAILAMTRNGPVIDEEIGLETVQQQQPDRKQRGCPSDNARQVAMNHSRTSFETELDSSSAFLVWFDTLEENPRNWSKPFRLYQVFLASAYTVLSPISSTSNVPAIDVLRAEYGVDSALIANMMISAPMLGFLLAPSVYAPFSERFGRKYLLQVTNIA</sequence>
<evidence type="ECO:0000313" key="13">
    <source>
        <dbReference type="Proteomes" id="UP001219567"/>
    </source>
</evidence>